<proteinExistence type="predicted"/>
<organism evidence="2 3">
    <name type="scientific">Altererythrobacter lutimaris</name>
    <dbReference type="NCBI Taxonomy" id="2743979"/>
    <lineage>
        <taxon>Bacteria</taxon>
        <taxon>Pseudomonadati</taxon>
        <taxon>Pseudomonadota</taxon>
        <taxon>Alphaproteobacteria</taxon>
        <taxon>Sphingomonadales</taxon>
        <taxon>Erythrobacteraceae</taxon>
        <taxon>Altererythrobacter</taxon>
    </lineage>
</organism>
<dbReference type="Pfam" id="PF20556">
    <property type="entry name" value="DUF6768"/>
    <property type="match status" value="1"/>
</dbReference>
<evidence type="ECO:0000313" key="3">
    <source>
        <dbReference type="Proteomes" id="UP000546031"/>
    </source>
</evidence>
<comment type="caution">
    <text evidence="2">The sequence shown here is derived from an EMBL/GenBank/DDBJ whole genome shotgun (WGS) entry which is preliminary data.</text>
</comment>
<keyword evidence="1" id="KW-0472">Membrane</keyword>
<dbReference type="InterPro" id="IPR046659">
    <property type="entry name" value="DUF6768"/>
</dbReference>
<dbReference type="AlphaFoldDB" id="A0A850HBL2"/>
<feature type="transmembrane region" description="Helical" evidence="1">
    <location>
        <begin position="30"/>
        <end position="49"/>
    </location>
</feature>
<keyword evidence="1" id="KW-1133">Transmembrane helix</keyword>
<keyword evidence="1" id="KW-0812">Transmembrane</keyword>
<protein>
    <submittedName>
        <fullName evidence="2">Uncharacterized protein</fullName>
    </submittedName>
</protein>
<dbReference type="Proteomes" id="UP000546031">
    <property type="component" value="Unassembled WGS sequence"/>
</dbReference>
<sequence>MIIQTVMFIASVYAAIQFFNATDTLVALHWGLPAVALLLMSAMTKFLLWPSMQTNRVLRELKRVELQIARANHRG</sequence>
<evidence type="ECO:0000256" key="1">
    <source>
        <dbReference type="SAM" id="Phobius"/>
    </source>
</evidence>
<dbReference type="EMBL" id="JABWTA010000001">
    <property type="protein sequence ID" value="NVE95149.1"/>
    <property type="molecule type" value="Genomic_DNA"/>
</dbReference>
<name>A0A850HBL2_9SPHN</name>
<gene>
    <name evidence="2" type="ORF">HUO12_09590</name>
</gene>
<accession>A0A850HBL2</accession>
<reference evidence="2 3" key="1">
    <citation type="submission" date="2020-06" db="EMBL/GenBank/DDBJ databases">
        <title>Altererythrobacter lutimaris sp. nov., a marine bacterium isolated from a tidal flat.</title>
        <authorList>
            <person name="Kim D."/>
            <person name="Yoo Y."/>
            <person name="Kim J.-J."/>
        </authorList>
    </citation>
    <scope>NUCLEOTIDE SEQUENCE [LARGE SCALE GENOMIC DNA]</scope>
    <source>
        <strain evidence="2 3">JGD-16</strain>
    </source>
</reference>
<evidence type="ECO:0000313" key="2">
    <source>
        <dbReference type="EMBL" id="NVE95149.1"/>
    </source>
</evidence>
<keyword evidence="3" id="KW-1185">Reference proteome</keyword>